<dbReference type="InterPro" id="IPR014153">
    <property type="entry name" value="Ds_break_AddB"/>
</dbReference>
<dbReference type="SUPFAM" id="SSF52540">
    <property type="entry name" value="P-loop containing nucleoside triphosphate hydrolases"/>
    <property type="match status" value="1"/>
</dbReference>
<protein>
    <submittedName>
        <fullName evidence="3">Double-strand break repair protein AddB</fullName>
    </submittedName>
</protein>
<dbReference type="Proteomes" id="UP000253226">
    <property type="component" value="Unassembled WGS sequence"/>
</dbReference>
<dbReference type="NCBIfam" id="TIGR02786">
    <property type="entry name" value="addB_alphas"/>
    <property type="match status" value="1"/>
</dbReference>
<dbReference type="InterPro" id="IPR038726">
    <property type="entry name" value="PDDEXK_AddAB-type"/>
</dbReference>
<dbReference type="Pfam" id="PF12705">
    <property type="entry name" value="PDDEXK_1"/>
    <property type="match status" value="1"/>
</dbReference>
<dbReference type="InterPro" id="IPR027417">
    <property type="entry name" value="P-loop_NTPase"/>
</dbReference>
<evidence type="ECO:0000313" key="4">
    <source>
        <dbReference type="Proteomes" id="UP000253226"/>
    </source>
</evidence>
<dbReference type="EMBL" id="JPWF01000014">
    <property type="protein sequence ID" value="RCK32938.1"/>
    <property type="molecule type" value="Genomic_DNA"/>
</dbReference>
<feature type="domain" description="PD-(D/E)XK endonuclease-like" evidence="2">
    <location>
        <begin position="767"/>
        <end position="999"/>
    </location>
</feature>
<accession>A0A367W0P3</accession>
<dbReference type="RefSeq" id="WP_114103777.1">
    <property type="nucleotide sequence ID" value="NZ_JPWF01000014.1"/>
</dbReference>
<gene>
    <name evidence="3" type="ORF">TH19_18755</name>
</gene>
<evidence type="ECO:0000313" key="3">
    <source>
        <dbReference type="EMBL" id="RCK32938.1"/>
    </source>
</evidence>
<dbReference type="OrthoDB" id="9780606at2"/>
<dbReference type="AlphaFoldDB" id="A0A367W0P3"/>
<name>A0A367W0P3_9PROT</name>
<evidence type="ECO:0000256" key="1">
    <source>
        <dbReference type="SAM" id="MobiDB-lite"/>
    </source>
</evidence>
<feature type="region of interest" description="Disordered" evidence="1">
    <location>
        <begin position="1034"/>
        <end position="1066"/>
    </location>
</feature>
<organism evidence="3 4">
    <name type="scientific">Thalassospira profundimaris</name>
    <dbReference type="NCBI Taxonomy" id="502049"/>
    <lineage>
        <taxon>Bacteria</taxon>
        <taxon>Pseudomonadati</taxon>
        <taxon>Pseudomonadota</taxon>
        <taxon>Alphaproteobacteria</taxon>
        <taxon>Rhodospirillales</taxon>
        <taxon>Thalassospiraceae</taxon>
        <taxon>Thalassospira</taxon>
    </lineage>
</organism>
<comment type="caution">
    <text evidence="3">The sequence shown here is derived from an EMBL/GenBank/DDBJ whole genome shotgun (WGS) entry which is preliminary data.</text>
</comment>
<feature type="compositionally biased region" description="Polar residues" evidence="1">
    <location>
        <begin position="1041"/>
        <end position="1050"/>
    </location>
</feature>
<evidence type="ECO:0000259" key="2">
    <source>
        <dbReference type="Pfam" id="PF12705"/>
    </source>
</evidence>
<reference evidence="3 4" key="1">
    <citation type="submission" date="2014-07" db="EMBL/GenBank/DDBJ databases">
        <title>Draft genome sequence of Thalassospira profundimaris 35.</title>
        <authorList>
            <person name="Lai Q."/>
            <person name="Shao Z."/>
        </authorList>
    </citation>
    <scope>NUCLEOTIDE SEQUENCE [LARGE SCALE GENOMIC DNA]</scope>
    <source>
        <strain evidence="3 4">35</strain>
    </source>
</reference>
<proteinExistence type="predicted"/>
<sequence>MADLFDYMDAPDYPDYGADPFGGEDALAQNLFFIPPGEAFADLIARQLMAETADQPVALPDYVLMVPNRRSAKVMRDAFLRQSNGAVTLLPTIRPLGEADEDELAIYGAGGEQAALDLPPSIPDLQRKLLLTRLIMNRPDHRGEKPTADQAARLAGELARFLDQVQTENCAFDDLEGLVPEEFAEHWQLTLEFLQILTLHWPGILASQDVSDRAMRRNALIRAQIELWDANPPQTPVLIVGSTGPFPALRDLMRAVLGMPKGRVVLPGLMKGLNHEDWAAIHEDATHPQHLLGKTLRHIGRHADSVLPWPALIEDTDATIERRRLAREALRPAKTTHHWRHIRGFAPGVLDGVLRVDCSGAREEATTIALMMREALEHPGKTCALVTPDRGLARRVATELRRWEVEIDDSAGIPLHDTAPAIYLRLVVRAVQEEFAPVPLLELLKHPLSAAGLSPETFRVLTRLLEKEILRGARPGPGLDGLQTALDGWRDEGIERLTASGSESAPARIERIRDDHDRLSDLVARCAACLESLSDFNADKALSPVHALRCHVTAAEALAASDTQSGADRLWRGEAGEALADFVHELLNALGEFVPMPGNRYGAFLDALMADRAVRPRYGKHPRLFIWGTVEAQMQQADLTILGGLNEGVWPPEAGADPWMSRPMRTKFGLPAPEHRVGQSAHDFQQLFCSPDVVMTRALRIEGTPTVPSRWLLRIENILRKSGVSMEKSDASDWRALAETLDEPTDDMRIRIGRPAPKPPVSARPQRLSVTQIETWMRDPYAIYARHVLGLRKLDGVDEDPGAADYGNLIHDALDQFIARHPDHLPPDGEHELLMIGREVFKPLAARPGLWAFWWPRFERIAKWFIQTEATRRDAVRRSYTEQAGTLDTSSGFQVYARADRIDELRDGGIAIIDYKTGAPPSQGDVANGFAPQLPLEAAIAEKGGFGDVPAGPPASMAFWKLSGGDPAGEIVEINTARMKTTPAALAHEAVDGVNGLAAAFADPQTPYLSVPHPDHAPKYSDYVHLSRLREWMGSEDTDTGSEGSENGDVSANIDGNPDAGQGEKP</sequence>